<comment type="caution">
    <text evidence="2">The sequence shown here is derived from an EMBL/GenBank/DDBJ whole genome shotgun (WGS) entry which is preliminary data.</text>
</comment>
<feature type="non-terminal residue" evidence="2">
    <location>
        <position position="1"/>
    </location>
</feature>
<evidence type="ECO:0000313" key="3">
    <source>
        <dbReference type="Proteomes" id="UP001196413"/>
    </source>
</evidence>
<dbReference type="Proteomes" id="UP001196413">
    <property type="component" value="Unassembled WGS sequence"/>
</dbReference>
<feature type="compositionally biased region" description="Basic and acidic residues" evidence="1">
    <location>
        <begin position="75"/>
        <end position="97"/>
    </location>
</feature>
<proteinExistence type="predicted"/>
<evidence type="ECO:0000256" key="1">
    <source>
        <dbReference type="SAM" id="MobiDB-lite"/>
    </source>
</evidence>
<evidence type="ECO:0000313" key="2">
    <source>
        <dbReference type="EMBL" id="KAJ1373547.1"/>
    </source>
</evidence>
<name>A0AAD5RBZ8_PARTN</name>
<sequence>ITTIKTKSKDSGKNCMPKRIRIDYTVRFNIQKPFYWKFCQSETHFTTKQIPNYRPKKLTVGVKTDEAQQSQVQPELRDSTKRAHDQAHADKHSDQVRKASFTNEHTPKSDDTRTTQPHETSVRDIEPKSAFTSSKRRKVYKTKAQPHRQPHFRRHRCKSYHSKGYRAASRRKSISRKVGNLSIVLAIVTKGEGNRILDQL</sequence>
<dbReference type="EMBL" id="JAHQIW010007308">
    <property type="protein sequence ID" value="KAJ1373547.1"/>
    <property type="molecule type" value="Genomic_DNA"/>
</dbReference>
<accession>A0AAD5RBZ8</accession>
<protein>
    <submittedName>
        <fullName evidence="2">Uncharacterized protein</fullName>
    </submittedName>
</protein>
<keyword evidence="3" id="KW-1185">Reference proteome</keyword>
<feature type="compositionally biased region" description="Basic residues" evidence="1">
    <location>
        <begin position="134"/>
        <end position="171"/>
    </location>
</feature>
<reference evidence="2" key="1">
    <citation type="submission" date="2021-06" db="EMBL/GenBank/DDBJ databases">
        <title>Parelaphostrongylus tenuis whole genome reference sequence.</title>
        <authorList>
            <person name="Garwood T.J."/>
            <person name="Larsen P.A."/>
            <person name="Fountain-Jones N.M."/>
            <person name="Garbe J.R."/>
            <person name="Macchietto M.G."/>
            <person name="Kania S.A."/>
            <person name="Gerhold R.W."/>
            <person name="Richards J.E."/>
            <person name="Wolf T.M."/>
        </authorList>
    </citation>
    <scope>NUCLEOTIDE SEQUENCE</scope>
    <source>
        <strain evidence="2">MNPRO001-30</strain>
        <tissue evidence="2">Meninges</tissue>
    </source>
</reference>
<dbReference type="AlphaFoldDB" id="A0AAD5RBZ8"/>
<feature type="region of interest" description="Disordered" evidence="1">
    <location>
        <begin position="61"/>
        <end position="171"/>
    </location>
</feature>
<gene>
    <name evidence="2" type="ORF">KIN20_035969</name>
</gene>
<organism evidence="2 3">
    <name type="scientific">Parelaphostrongylus tenuis</name>
    <name type="common">Meningeal worm</name>
    <dbReference type="NCBI Taxonomy" id="148309"/>
    <lineage>
        <taxon>Eukaryota</taxon>
        <taxon>Metazoa</taxon>
        <taxon>Ecdysozoa</taxon>
        <taxon>Nematoda</taxon>
        <taxon>Chromadorea</taxon>
        <taxon>Rhabditida</taxon>
        <taxon>Rhabditina</taxon>
        <taxon>Rhabditomorpha</taxon>
        <taxon>Strongyloidea</taxon>
        <taxon>Metastrongylidae</taxon>
        <taxon>Parelaphostrongylus</taxon>
    </lineage>
</organism>